<reference evidence="2 3" key="1">
    <citation type="submission" date="2019-02" db="EMBL/GenBank/DDBJ databases">
        <title>Deep-cultivation of Planctomycetes and their phenomic and genomic characterization uncovers novel biology.</title>
        <authorList>
            <person name="Wiegand S."/>
            <person name="Jogler M."/>
            <person name="Boedeker C."/>
            <person name="Pinto D."/>
            <person name="Vollmers J."/>
            <person name="Rivas-Marin E."/>
            <person name="Kohn T."/>
            <person name="Peeters S.H."/>
            <person name="Heuer A."/>
            <person name="Rast P."/>
            <person name="Oberbeckmann S."/>
            <person name="Bunk B."/>
            <person name="Jeske O."/>
            <person name="Meyerdierks A."/>
            <person name="Storesund J.E."/>
            <person name="Kallscheuer N."/>
            <person name="Luecker S."/>
            <person name="Lage O.M."/>
            <person name="Pohl T."/>
            <person name="Merkel B.J."/>
            <person name="Hornburger P."/>
            <person name="Mueller R.-W."/>
            <person name="Bruemmer F."/>
            <person name="Labrenz M."/>
            <person name="Spormann A.M."/>
            <person name="Op Den Camp H."/>
            <person name="Overmann J."/>
            <person name="Amann R."/>
            <person name="Jetten M.S.M."/>
            <person name="Mascher T."/>
            <person name="Medema M.H."/>
            <person name="Devos D.P."/>
            <person name="Kaster A.-K."/>
            <person name="Ovreas L."/>
            <person name="Rohde M."/>
            <person name="Galperin M.Y."/>
            <person name="Jogler C."/>
        </authorList>
    </citation>
    <scope>NUCLEOTIDE SEQUENCE [LARGE SCALE GENOMIC DNA]</scope>
    <source>
        <strain evidence="2 3">Poly59</strain>
    </source>
</reference>
<dbReference type="AlphaFoldDB" id="A0A5C6ET34"/>
<dbReference type="Proteomes" id="UP000317977">
    <property type="component" value="Unassembled WGS sequence"/>
</dbReference>
<sequence length="323" mass="35623">MSVVVLVTGGCDPAPVSVSSSTPAEIPAATVAESIPQPKAIDATVDAPLDQPTNAWGELISVVPSEFPDDDAIRVLAWNIESEGANADTIADQIMALPRYDIYGFSEVRPQDFATIRDRLGNDYACRYSKSGYNDRLAYAIRKDRFQIVNQYELKEFESHTLNPGNYRSPYITEVKDIKTGRELTLVLNHLARGKAEIRQAQAAGLSAWAASLGDTPLIAIGDYNFDYVFATDKGNDAFDVFLKNDVVKWVRPTPMVDSNWFDGNGDGVDDYPGSLLDFVFVGGEAKTWKSECRVLVREGDFPDDKITSDHRPVEFTILPQAN</sequence>
<name>A0A5C6ET34_9BACT</name>
<gene>
    <name evidence="2" type="ORF">Poly59_34300</name>
</gene>
<evidence type="ECO:0000313" key="3">
    <source>
        <dbReference type="Proteomes" id="UP000317977"/>
    </source>
</evidence>
<organism evidence="2 3">
    <name type="scientific">Rubripirellula reticaptiva</name>
    <dbReference type="NCBI Taxonomy" id="2528013"/>
    <lineage>
        <taxon>Bacteria</taxon>
        <taxon>Pseudomonadati</taxon>
        <taxon>Planctomycetota</taxon>
        <taxon>Planctomycetia</taxon>
        <taxon>Pirellulales</taxon>
        <taxon>Pirellulaceae</taxon>
        <taxon>Rubripirellula</taxon>
    </lineage>
</organism>
<accession>A0A5C6ET34</accession>
<dbReference type="EMBL" id="SJPX01000003">
    <property type="protein sequence ID" value="TWU51835.1"/>
    <property type="molecule type" value="Genomic_DNA"/>
</dbReference>
<dbReference type="GO" id="GO:0004527">
    <property type="term" value="F:exonuclease activity"/>
    <property type="evidence" value="ECO:0007669"/>
    <property type="project" value="UniProtKB-KW"/>
</dbReference>
<dbReference type="Gene3D" id="3.60.10.10">
    <property type="entry name" value="Endonuclease/exonuclease/phosphatase"/>
    <property type="match status" value="1"/>
</dbReference>
<protein>
    <submittedName>
        <fullName evidence="2">Endonuclease/Exonuclease/phosphatase family protein</fullName>
    </submittedName>
</protein>
<evidence type="ECO:0000313" key="2">
    <source>
        <dbReference type="EMBL" id="TWU51835.1"/>
    </source>
</evidence>
<keyword evidence="2" id="KW-0378">Hydrolase</keyword>
<keyword evidence="3" id="KW-1185">Reference proteome</keyword>
<keyword evidence="2" id="KW-0255">Endonuclease</keyword>
<dbReference type="GO" id="GO:0004519">
    <property type="term" value="F:endonuclease activity"/>
    <property type="evidence" value="ECO:0007669"/>
    <property type="project" value="UniProtKB-KW"/>
</dbReference>
<dbReference type="Pfam" id="PF03372">
    <property type="entry name" value="Exo_endo_phos"/>
    <property type="match status" value="1"/>
</dbReference>
<dbReference type="InterPro" id="IPR005135">
    <property type="entry name" value="Endo/exonuclease/phosphatase"/>
</dbReference>
<keyword evidence="2" id="KW-0269">Exonuclease</keyword>
<proteinExistence type="predicted"/>
<comment type="caution">
    <text evidence="2">The sequence shown here is derived from an EMBL/GenBank/DDBJ whole genome shotgun (WGS) entry which is preliminary data.</text>
</comment>
<dbReference type="SUPFAM" id="SSF56219">
    <property type="entry name" value="DNase I-like"/>
    <property type="match status" value="1"/>
</dbReference>
<feature type="domain" description="Endonuclease/exonuclease/phosphatase" evidence="1">
    <location>
        <begin position="77"/>
        <end position="311"/>
    </location>
</feature>
<keyword evidence="2" id="KW-0540">Nuclease</keyword>
<evidence type="ECO:0000259" key="1">
    <source>
        <dbReference type="Pfam" id="PF03372"/>
    </source>
</evidence>
<dbReference type="InterPro" id="IPR036691">
    <property type="entry name" value="Endo/exonu/phosph_ase_sf"/>
</dbReference>